<dbReference type="PROSITE" id="PS00022">
    <property type="entry name" value="EGF_1"/>
    <property type="match status" value="1"/>
</dbReference>
<dbReference type="InterPro" id="IPR000742">
    <property type="entry name" value="EGF"/>
</dbReference>
<evidence type="ECO:0000256" key="2">
    <source>
        <dbReference type="ARBA" id="ARBA00022729"/>
    </source>
</evidence>
<dbReference type="InterPro" id="IPR001881">
    <property type="entry name" value="EGF-like_Ca-bd_dom"/>
</dbReference>
<comment type="caution">
    <text evidence="6">Lacks conserved residue(s) required for the propagation of feature annotation.</text>
</comment>
<evidence type="ECO:0000256" key="3">
    <source>
        <dbReference type="ARBA" id="ARBA00022737"/>
    </source>
</evidence>
<feature type="domain" description="EGF-like" evidence="7">
    <location>
        <begin position="88"/>
        <end position="124"/>
    </location>
</feature>
<evidence type="ECO:0000256" key="6">
    <source>
        <dbReference type="PROSITE-ProRule" id="PRU00076"/>
    </source>
</evidence>
<dbReference type="FunFam" id="2.10.25.10:FF:000173">
    <property type="entry name" value="Neurogenic locus notch protein 2"/>
    <property type="match status" value="1"/>
</dbReference>
<evidence type="ECO:0000256" key="5">
    <source>
        <dbReference type="ARBA" id="ARBA00023180"/>
    </source>
</evidence>
<accession>A0AAU9X4D6</accession>
<evidence type="ECO:0000259" key="7">
    <source>
        <dbReference type="PROSITE" id="PS50026"/>
    </source>
</evidence>
<dbReference type="CDD" id="cd00054">
    <property type="entry name" value="EGF_CA"/>
    <property type="match status" value="1"/>
</dbReference>
<dbReference type="AlphaFoldDB" id="A0AAU9X4D6"/>
<reference evidence="8 9" key="1">
    <citation type="submission" date="2022-05" db="EMBL/GenBank/DDBJ databases">
        <authorList>
            <consortium name="Genoscope - CEA"/>
            <person name="William W."/>
        </authorList>
    </citation>
    <scope>NUCLEOTIDE SEQUENCE [LARGE SCALE GENOMIC DNA]</scope>
</reference>
<dbReference type="EMBL" id="CALNXJ010000030">
    <property type="protein sequence ID" value="CAH3136095.1"/>
    <property type="molecule type" value="Genomic_DNA"/>
</dbReference>
<proteinExistence type="predicted"/>
<organism evidence="8 9">
    <name type="scientific">Pocillopora meandrina</name>
    <dbReference type="NCBI Taxonomy" id="46732"/>
    <lineage>
        <taxon>Eukaryota</taxon>
        <taxon>Metazoa</taxon>
        <taxon>Cnidaria</taxon>
        <taxon>Anthozoa</taxon>
        <taxon>Hexacorallia</taxon>
        <taxon>Scleractinia</taxon>
        <taxon>Astrocoeniina</taxon>
        <taxon>Pocilloporidae</taxon>
        <taxon>Pocillopora</taxon>
    </lineage>
</organism>
<dbReference type="GO" id="GO:0005509">
    <property type="term" value="F:calcium ion binding"/>
    <property type="evidence" value="ECO:0007669"/>
    <property type="project" value="InterPro"/>
</dbReference>
<dbReference type="PROSITE" id="PS01186">
    <property type="entry name" value="EGF_2"/>
    <property type="match status" value="1"/>
</dbReference>
<keyword evidence="3" id="KW-0677">Repeat</keyword>
<dbReference type="PROSITE" id="PS50026">
    <property type="entry name" value="EGF_3"/>
    <property type="match status" value="1"/>
</dbReference>
<keyword evidence="1 6" id="KW-0245">EGF-like domain</keyword>
<evidence type="ECO:0000256" key="4">
    <source>
        <dbReference type="ARBA" id="ARBA00023157"/>
    </source>
</evidence>
<protein>
    <recommendedName>
        <fullName evidence="7">EGF-like domain-containing protein</fullName>
    </recommendedName>
</protein>
<evidence type="ECO:0000313" key="8">
    <source>
        <dbReference type="EMBL" id="CAH3136095.1"/>
    </source>
</evidence>
<evidence type="ECO:0000256" key="1">
    <source>
        <dbReference type="ARBA" id="ARBA00022536"/>
    </source>
</evidence>
<dbReference type="Proteomes" id="UP001159428">
    <property type="component" value="Unassembled WGS sequence"/>
</dbReference>
<dbReference type="SMART" id="SM00181">
    <property type="entry name" value="EGF"/>
    <property type="match status" value="1"/>
</dbReference>
<dbReference type="Gene3D" id="2.10.25.10">
    <property type="entry name" value="Laminin"/>
    <property type="match status" value="1"/>
</dbReference>
<sequence>MATRNNNCLTRKSLTVVNCGEFYLYNLFRIRSCGSNGWRYCTNGIADDKCSGDKCPNGKLCVLKDNGKQSECVDAPPSGTQSPIIPPSGDPCSSNPCSHGGTCSNNSNTYTCSCMFGYSGDNCDINSYEGKNFVGITYNRYISLENIQNVYKLITRCHFFLVGSFFRNMGLMTMSFPPFP</sequence>
<feature type="disulfide bond" evidence="6">
    <location>
        <begin position="114"/>
        <end position="123"/>
    </location>
</feature>
<keyword evidence="9" id="KW-1185">Reference proteome</keyword>
<evidence type="ECO:0000313" key="9">
    <source>
        <dbReference type="Proteomes" id="UP001159428"/>
    </source>
</evidence>
<keyword evidence="4 6" id="KW-1015">Disulfide bond</keyword>
<keyword evidence="5" id="KW-0325">Glycoprotein</keyword>
<dbReference type="PRINTS" id="PR00010">
    <property type="entry name" value="EGFBLOOD"/>
</dbReference>
<dbReference type="Pfam" id="PF00008">
    <property type="entry name" value="EGF"/>
    <property type="match status" value="1"/>
</dbReference>
<dbReference type="PROSITE" id="PS00010">
    <property type="entry name" value="ASX_HYDROXYL"/>
    <property type="match status" value="1"/>
</dbReference>
<dbReference type="SUPFAM" id="SSF57196">
    <property type="entry name" value="EGF/Laminin"/>
    <property type="match status" value="1"/>
</dbReference>
<dbReference type="SMART" id="SM00179">
    <property type="entry name" value="EGF_CA"/>
    <property type="match status" value="1"/>
</dbReference>
<gene>
    <name evidence="8" type="ORF">PMEA_00017588</name>
</gene>
<comment type="caution">
    <text evidence="8">The sequence shown here is derived from an EMBL/GenBank/DDBJ whole genome shotgun (WGS) entry which is preliminary data.</text>
</comment>
<keyword evidence="2" id="KW-0732">Signal</keyword>
<dbReference type="InterPro" id="IPR000152">
    <property type="entry name" value="EGF-type_Asp/Asn_hydroxyl_site"/>
</dbReference>
<name>A0AAU9X4D6_9CNID</name>